<feature type="non-terminal residue" evidence="3">
    <location>
        <position position="1"/>
    </location>
</feature>
<comment type="caution">
    <text evidence="3">The sequence shown here is derived from an EMBL/GenBank/DDBJ whole genome shotgun (WGS) entry which is preliminary data.</text>
</comment>
<sequence length="220" mass="24882">FRPLTQTERAPLRDAPQEWIDQRFYAIVTDLVGTPTELVDPAGNLAWHHRTTLWGAFLPGPRTPAYCPLRFPGQYHDPETGLHYNYFRYYDPAGGRYTTPDPLDLAGGPNPHTYVPNPTAWLDPLGLTPCRERKPWKITPEGTEKTAKHGKFGMFYKSKSDGLWWSSDNAGHGGSAWKVFREGSKGLEWIADADEYGDFIVGKHKGATGRSIPWKELKIR</sequence>
<dbReference type="PANTHER" id="PTHR32305">
    <property type="match status" value="1"/>
</dbReference>
<dbReference type="Proteomes" id="UP001205311">
    <property type="component" value="Unassembled WGS sequence"/>
</dbReference>
<dbReference type="InterPro" id="IPR050708">
    <property type="entry name" value="T6SS_VgrG/RHS"/>
</dbReference>
<proteinExistence type="predicted"/>
<dbReference type="NCBIfam" id="TIGR03696">
    <property type="entry name" value="Rhs_assc_core"/>
    <property type="match status" value="1"/>
</dbReference>
<name>A0ABT1HS03_STRSD</name>
<evidence type="ECO:0000313" key="3">
    <source>
        <dbReference type="EMBL" id="MCP2258303.1"/>
    </source>
</evidence>
<keyword evidence="4" id="KW-1185">Reference proteome</keyword>
<dbReference type="PANTHER" id="PTHR32305:SF15">
    <property type="entry name" value="PROTEIN RHSA-RELATED"/>
    <property type="match status" value="1"/>
</dbReference>
<feature type="domain" description="Teneurin-like YD-shell" evidence="2">
    <location>
        <begin position="22"/>
        <end position="101"/>
    </location>
</feature>
<dbReference type="Gene3D" id="2.180.10.10">
    <property type="entry name" value="RHS repeat-associated core"/>
    <property type="match status" value="1"/>
</dbReference>
<dbReference type="RefSeq" id="WP_253669238.1">
    <property type="nucleotide sequence ID" value="NZ_JAMTCP010000008.1"/>
</dbReference>
<keyword evidence="1" id="KW-0677">Repeat</keyword>
<reference evidence="3 4" key="1">
    <citation type="submission" date="2022-06" db="EMBL/GenBank/DDBJ databases">
        <title>Genomic Encyclopedia of Archaeal and Bacterial Type Strains, Phase II (KMG-II): from individual species to whole genera.</title>
        <authorList>
            <person name="Goeker M."/>
        </authorList>
    </citation>
    <scope>NUCLEOTIDE SEQUENCE [LARGE SCALE GENOMIC DNA]</scope>
    <source>
        <strain evidence="3 4">DSM 40477</strain>
    </source>
</reference>
<gene>
    <name evidence="3" type="ORF">LX15_001997</name>
</gene>
<evidence type="ECO:0000256" key="1">
    <source>
        <dbReference type="ARBA" id="ARBA00022737"/>
    </source>
</evidence>
<evidence type="ECO:0000259" key="2">
    <source>
        <dbReference type="Pfam" id="PF25023"/>
    </source>
</evidence>
<accession>A0ABT1HS03</accession>
<dbReference type="PRINTS" id="PR00394">
    <property type="entry name" value="RHSPROTEIN"/>
</dbReference>
<dbReference type="Pfam" id="PF25023">
    <property type="entry name" value="TEN_YD-shell"/>
    <property type="match status" value="1"/>
</dbReference>
<dbReference type="InterPro" id="IPR022385">
    <property type="entry name" value="Rhs_assc_core"/>
</dbReference>
<protein>
    <submittedName>
        <fullName evidence="3">RHS repeat-associated core domain-containing protein</fullName>
    </submittedName>
</protein>
<dbReference type="InterPro" id="IPR056823">
    <property type="entry name" value="TEN-like_YD-shell"/>
</dbReference>
<evidence type="ECO:0000313" key="4">
    <source>
        <dbReference type="Proteomes" id="UP001205311"/>
    </source>
</evidence>
<dbReference type="EMBL" id="JAMTCP010000008">
    <property type="protein sequence ID" value="MCP2258303.1"/>
    <property type="molecule type" value="Genomic_DNA"/>
</dbReference>
<organism evidence="3 4">
    <name type="scientific">Streptoalloteichus tenebrarius (strain ATCC 17920 / DSM 40477 / JCM 4838 / CBS 697.72 / NBRC 16177 / NCIMB 11028 / NRRL B-12390 / A12253. 1 / ISP 5477)</name>
    <name type="common">Streptomyces tenebrarius</name>
    <dbReference type="NCBI Taxonomy" id="1933"/>
    <lineage>
        <taxon>Bacteria</taxon>
        <taxon>Bacillati</taxon>
        <taxon>Actinomycetota</taxon>
        <taxon>Actinomycetes</taxon>
        <taxon>Pseudonocardiales</taxon>
        <taxon>Pseudonocardiaceae</taxon>
        <taxon>Streptoalloteichus</taxon>
    </lineage>
</organism>